<keyword evidence="3" id="KW-0472">Membrane</keyword>
<gene>
    <name evidence="5" type="ORF">GXW79_14955</name>
</gene>
<evidence type="ECO:0000256" key="2">
    <source>
        <dbReference type="ARBA" id="ARBA00023169"/>
    </source>
</evidence>
<feature type="domain" description="Bacterial sugar transferase" evidence="4">
    <location>
        <begin position="12"/>
        <end position="177"/>
    </location>
</feature>
<keyword evidence="6" id="KW-1185">Reference proteome</keyword>
<keyword evidence="3" id="KW-0812">Transmembrane</keyword>
<dbReference type="PANTHER" id="PTHR30576">
    <property type="entry name" value="COLANIC BIOSYNTHESIS UDP-GLUCOSE LIPID CARRIER TRANSFERASE"/>
    <property type="match status" value="1"/>
</dbReference>
<reference evidence="5" key="1">
    <citation type="submission" date="2020-01" db="EMBL/GenBank/DDBJ databases">
        <authorList>
            <person name="Rat A."/>
        </authorList>
    </citation>
    <scope>NUCLEOTIDE SEQUENCE</scope>
    <source>
        <strain evidence="5">LMG 28251</strain>
    </source>
</reference>
<dbReference type="GO" id="GO:0016780">
    <property type="term" value="F:phosphotransferase activity, for other substituted phosphate groups"/>
    <property type="evidence" value="ECO:0007669"/>
    <property type="project" value="TreeGrafter"/>
</dbReference>
<dbReference type="PANTHER" id="PTHR30576:SF0">
    <property type="entry name" value="UNDECAPRENYL-PHOSPHATE N-ACETYLGALACTOSAMINYL 1-PHOSPHATE TRANSFERASE-RELATED"/>
    <property type="match status" value="1"/>
</dbReference>
<keyword evidence="5" id="KW-0808">Transferase</keyword>
<dbReference type="EMBL" id="JAAEDH010000017">
    <property type="protein sequence ID" value="MBR0656380.1"/>
    <property type="molecule type" value="Genomic_DNA"/>
</dbReference>
<dbReference type="InterPro" id="IPR003362">
    <property type="entry name" value="Bact_transf"/>
</dbReference>
<evidence type="ECO:0000256" key="1">
    <source>
        <dbReference type="ARBA" id="ARBA00006464"/>
    </source>
</evidence>
<keyword evidence="3" id="KW-1133">Transmembrane helix</keyword>
<proteinExistence type="inferred from homology"/>
<sequence>MPERGFYARRGKRALDIVAVLAMAPVALPLLALAALAVWAVLGRPVVFRSTRIGRGGVSFTMGKLRSMAEGDGPDPERTGRFGRALRASALDELPQLWHVLRGQMSLVGPRPLPAHYAPVLPGARHSVRPGLTGLAQVAGRNALPWPTRLRLDCRYASAPSLGRDLRILGATVVVLMRRRGGGIGVPPGGLETRAIRHVR</sequence>
<accession>A0AAF1JZ36</accession>
<reference evidence="5" key="2">
    <citation type="journal article" date="2021" name="Syst. Appl. Microbiol.">
        <title>Roseomonas hellenica sp. nov., isolated from roots of wild-growing Alkanna tinctoria.</title>
        <authorList>
            <person name="Rat A."/>
            <person name="Naranjo H.D."/>
            <person name="Lebbe L."/>
            <person name="Cnockaert M."/>
            <person name="Krigas N."/>
            <person name="Grigoriadou K."/>
            <person name="Maloupa E."/>
            <person name="Willems A."/>
        </authorList>
    </citation>
    <scope>NUCLEOTIDE SEQUENCE</scope>
    <source>
        <strain evidence="5">LMG 28251</strain>
    </source>
</reference>
<dbReference type="Proteomes" id="UP001196068">
    <property type="component" value="Unassembled WGS sequence"/>
</dbReference>
<organism evidence="5 6">
    <name type="scientific">Plastoroseomonas arctica</name>
    <dbReference type="NCBI Taxonomy" id="1509237"/>
    <lineage>
        <taxon>Bacteria</taxon>
        <taxon>Pseudomonadati</taxon>
        <taxon>Pseudomonadota</taxon>
        <taxon>Alphaproteobacteria</taxon>
        <taxon>Acetobacterales</taxon>
        <taxon>Acetobacteraceae</taxon>
        <taxon>Plastoroseomonas</taxon>
    </lineage>
</organism>
<dbReference type="Pfam" id="PF02397">
    <property type="entry name" value="Bac_transf"/>
    <property type="match status" value="1"/>
</dbReference>
<evidence type="ECO:0000256" key="3">
    <source>
        <dbReference type="SAM" id="Phobius"/>
    </source>
</evidence>
<protein>
    <submittedName>
        <fullName evidence="5">Sugar transferase</fullName>
    </submittedName>
</protein>
<name>A0AAF1JZ36_9PROT</name>
<dbReference type="GO" id="GO:0000271">
    <property type="term" value="P:polysaccharide biosynthetic process"/>
    <property type="evidence" value="ECO:0007669"/>
    <property type="project" value="UniProtKB-KW"/>
</dbReference>
<dbReference type="AlphaFoldDB" id="A0AAF1JZ36"/>
<feature type="transmembrane region" description="Helical" evidence="3">
    <location>
        <begin position="20"/>
        <end position="42"/>
    </location>
</feature>
<keyword evidence="2" id="KW-0270">Exopolysaccharide synthesis</keyword>
<evidence type="ECO:0000259" key="4">
    <source>
        <dbReference type="Pfam" id="PF02397"/>
    </source>
</evidence>
<evidence type="ECO:0000313" key="6">
    <source>
        <dbReference type="Proteomes" id="UP001196068"/>
    </source>
</evidence>
<dbReference type="RefSeq" id="WP_211875219.1">
    <property type="nucleotide sequence ID" value="NZ_JAAEDH010000017.1"/>
</dbReference>
<evidence type="ECO:0000313" key="5">
    <source>
        <dbReference type="EMBL" id="MBR0656380.1"/>
    </source>
</evidence>
<comment type="caution">
    <text evidence="5">The sequence shown here is derived from an EMBL/GenBank/DDBJ whole genome shotgun (WGS) entry which is preliminary data.</text>
</comment>
<comment type="similarity">
    <text evidence="1">Belongs to the bacterial sugar transferase family.</text>
</comment>